<dbReference type="AlphaFoldDB" id="A0A8H6XX41"/>
<gene>
    <name evidence="3" type="ORF">MSAN_01751000</name>
</gene>
<feature type="region of interest" description="Disordered" evidence="1">
    <location>
        <begin position="66"/>
        <end position="93"/>
    </location>
</feature>
<dbReference type="OrthoDB" id="623670at2759"/>
<evidence type="ECO:0000256" key="2">
    <source>
        <dbReference type="SAM" id="SignalP"/>
    </source>
</evidence>
<comment type="caution">
    <text evidence="3">The sequence shown here is derived from an EMBL/GenBank/DDBJ whole genome shotgun (WGS) entry which is preliminary data.</text>
</comment>
<proteinExistence type="predicted"/>
<accession>A0A8H6XX41</accession>
<dbReference type="CDD" id="cd22191">
    <property type="entry name" value="DPBB_RlpA_EXP_N-like"/>
    <property type="match status" value="1"/>
</dbReference>
<dbReference type="SUPFAM" id="SSF50685">
    <property type="entry name" value="Barwin-like endoglucanases"/>
    <property type="match status" value="1"/>
</dbReference>
<dbReference type="Proteomes" id="UP000623467">
    <property type="component" value="Unassembled WGS sequence"/>
</dbReference>
<feature type="signal peptide" evidence="2">
    <location>
        <begin position="1"/>
        <end position="21"/>
    </location>
</feature>
<organism evidence="3 4">
    <name type="scientific">Mycena sanguinolenta</name>
    <dbReference type="NCBI Taxonomy" id="230812"/>
    <lineage>
        <taxon>Eukaryota</taxon>
        <taxon>Fungi</taxon>
        <taxon>Dikarya</taxon>
        <taxon>Basidiomycota</taxon>
        <taxon>Agaricomycotina</taxon>
        <taxon>Agaricomycetes</taxon>
        <taxon>Agaricomycetidae</taxon>
        <taxon>Agaricales</taxon>
        <taxon>Marasmiineae</taxon>
        <taxon>Mycenaceae</taxon>
        <taxon>Mycena</taxon>
    </lineage>
</organism>
<evidence type="ECO:0000313" key="3">
    <source>
        <dbReference type="EMBL" id="KAF7347989.1"/>
    </source>
</evidence>
<reference evidence="3" key="1">
    <citation type="submission" date="2020-05" db="EMBL/GenBank/DDBJ databases">
        <title>Mycena genomes resolve the evolution of fungal bioluminescence.</title>
        <authorList>
            <person name="Tsai I.J."/>
        </authorList>
    </citation>
    <scope>NUCLEOTIDE SEQUENCE</scope>
    <source>
        <strain evidence="3">160909Yilan</strain>
    </source>
</reference>
<dbReference type="Gene3D" id="2.40.40.10">
    <property type="entry name" value="RlpA-like domain"/>
    <property type="match status" value="1"/>
</dbReference>
<dbReference type="EMBL" id="JACAZH010000017">
    <property type="protein sequence ID" value="KAF7347989.1"/>
    <property type="molecule type" value="Genomic_DNA"/>
</dbReference>
<sequence length="136" mass="14171">MHFSTPFFAAIAAFLAVGVQANPVASPEADITARTTFSGNGQTNFLVLPLTGTMARVMSPFKTPTTSSPYLRRTGTPACTAGSRSPSPVDNGNSVDVTVGDLCPGCATDDIELTPAAFSVLAPLDVGVILVEWYFK</sequence>
<dbReference type="InterPro" id="IPR036908">
    <property type="entry name" value="RlpA-like_sf"/>
</dbReference>
<feature type="compositionally biased region" description="Polar residues" evidence="1">
    <location>
        <begin position="82"/>
        <end position="93"/>
    </location>
</feature>
<protein>
    <submittedName>
        <fullName evidence="3">Riboflavin-aldehyde forming enzyme</fullName>
    </submittedName>
</protein>
<evidence type="ECO:0000313" key="4">
    <source>
        <dbReference type="Proteomes" id="UP000623467"/>
    </source>
</evidence>
<keyword evidence="2" id="KW-0732">Signal</keyword>
<keyword evidence="4" id="KW-1185">Reference proteome</keyword>
<name>A0A8H6XX41_9AGAR</name>
<evidence type="ECO:0000256" key="1">
    <source>
        <dbReference type="SAM" id="MobiDB-lite"/>
    </source>
</evidence>
<feature type="chain" id="PRO_5034047572" evidence="2">
    <location>
        <begin position="22"/>
        <end position="136"/>
    </location>
</feature>